<dbReference type="OrthoDB" id="3226810at2"/>
<evidence type="ECO:0000256" key="1">
    <source>
        <dbReference type="ARBA" id="ARBA00023015"/>
    </source>
</evidence>
<sequence>MTHTTLGDVARTAGVSLATASRVLNGSTTVRADLREKVMAAAEALAYRPNAHAQALARASSQVVGLICHDVSDPYFAAVARGAMRVAADHDLMVMLASTFRDPDREIAYVSTLRAQRARAILLAGSAFQDPAWERALDAELTPYQEAGGRVAVLSRHRARADAVLPDNRGGAASLARALLGLGHRDFAVLAGPPALTTVADRVRGFREALAEAGVRPAPDRVVTGDLTRDGGHAAARELLSRGPLPTCVFAVADVMAIGALTAFREAGLRVPEDVSLAGFDDIPVVADLTPPLTTVTLPLEDLGERLMTLALAPAPRRRHHRVPAEVTLRASTAPPRPA</sequence>
<keyword evidence="1" id="KW-0805">Transcription regulation</keyword>
<dbReference type="InterPro" id="IPR046335">
    <property type="entry name" value="LacI/GalR-like_sensor"/>
</dbReference>
<evidence type="ECO:0000256" key="2">
    <source>
        <dbReference type="ARBA" id="ARBA00023125"/>
    </source>
</evidence>
<gene>
    <name evidence="5" type="ORF">D5H75_18920</name>
</gene>
<protein>
    <submittedName>
        <fullName evidence="5">LacI family transcriptional regulator</fullName>
    </submittedName>
</protein>
<keyword evidence="3" id="KW-0804">Transcription</keyword>
<dbReference type="PANTHER" id="PTHR30146:SF109">
    <property type="entry name" value="HTH-TYPE TRANSCRIPTIONAL REGULATOR GALS"/>
    <property type="match status" value="1"/>
</dbReference>
<dbReference type="PROSITE" id="PS50932">
    <property type="entry name" value="HTH_LACI_2"/>
    <property type="match status" value="1"/>
</dbReference>
<dbReference type="SUPFAM" id="SSF53822">
    <property type="entry name" value="Periplasmic binding protein-like I"/>
    <property type="match status" value="1"/>
</dbReference>
<evidence type="ECO:0000256" key="3">
    <source>
        <dbReference type="ARBA" id="ARBA00023163"/>
    </source>
</evidence>
<keyword evidence="2" id="KW-0238">DNA-binding</keyword>
<dbReference type="CDD" id="cd06267">
    <property type="entry name" value="PBP1_LacI_sugar_binding-like"/>
    <property type="match status" value="1"/>
</dbReference>
<name>A0A3A4B160_9ACTN</name>
<dbReference type="InterPro" id="IPR010982">
    <property type="entry name" value="Lambda_DNA-bd_dom_sf"/>
</dbReference>
<evidence type="ECO:0000259" key="4">
    <source>
        <dbReference type="PROSITE" id="PS50932"/>
    </source>
</evidence>
<dbReference type="Pfam" id="PF00356">
    <property type="entry name" value="LacI"/>
    <property type="match status" value="1"/>
</dbReference>
<dbReference type="Gene3D" id="3.40.50.2300">
    <property type="match status" value="2"/>
</dbReference>
<keyword evidence="6" id="KW-1185">Reference proteome</keyword>
<dbReference type="InterPro" id="IPR000843">
    <property type="entry name" value="HTH_LacI"/>
</dbReference>
<proteinExistence type="predicted"/>
<dbReference type="EMBL" id="QZEY01000006">
    <property type="protein sequence ID" value="RJL31767.1"/>
    <property type="molecule type" value="Genomic_DNA"/>
</dbReference>
<organism evidence="5 6">
    <name type="scientific">Bailinhaonella thermotolerans</name>
    <dbReference type="NCBI Taxonomy" id="1070861"/>
    <lineage>
        <taxon>Bacteria</taxon>
        <taxon>Bacillati</taxon>
        <taxon>Actinomycetota</taxon>
        <taxon>Actinomycetes</taxon>
        <taxon>Streptosporangiales</taxon>
        <taxon>Streptosporangiaceae</taxon>
        <taxon>Bailinhaonella</taxon>
    </lineage>
</organism>
<dbReference type="PROSITE" id="PS00356">
    <property type="entry name" value="HTH_LACI_1"/>
    <property type="match status" value="1"/>
</dbReference>
<dbReference type="SUPFAM" id="SSF47413">
    <property type="entry name" value="lambda repressor-like DNA-binding domains"/>
    <property type="match status" value="1"/>
</dbReference>
<dbReference type="GO" id="GO:0000976">
    <property type="term" value="F:transcription cis-regulatory region binding"/>
    <property type="evidence" value="ECO:0007669"/>
    <property type="project" value="TreeGrafter"/>
</dbReference>
<dbReference type="CDD" id="cd01392">
    <property type="entry name" value="HTH_LacI"/>
    <property type="match status" value="1"/>
</dbReference>
<reference evidence="5 6" key="1">
    <citation type="submission" date="2018-09" db="EMBL/GenBank/DDBJ databases">
        <title>YIM 75507 draft genome.</title>
        <authorList>
            <person name="Tang S."/>
            <person name="Feng Y."/>
        </authorList>
    </citation>
    <scope>NUCLEOTIDE SEQUENCE [LARGE SCALE GENOMIC DNA]</scope>
    <source>
        <strain evidence="5 6">YIM 75507</strain>
    </source>
</reference>
<dbReference type="Proteomes" id="UP000265768">
    <property type="component" value="Unassembled WGS sequence"/>
</dbReference>
<dbReference type="Gene3D" id="1.10.260.40">
    <property type="entry name" value="lambda repressor-like DNA-binding domains"/>
    <property type="match status" value="1"/>
</dbReference>
<dbReference type="AlphaFoldDB" id="A0A3A4B160"/>
<dbReference type="InterPro" id="IPR028082">
    <property type="entry name" value="Peripla_BP_I"/>
</dbReference>
<dbReference type="PANTHER" id="PTHR30146">
    <property type="entry name" value="LACI-RELATED TRANSCRIPTIONAL REPRESSOR"/>
    <property type="match status" value="1"/>
</dbReference>
<dbReference type="RefSeq" id="WP_119927795.1">
    <property type="nucleotide sequence ID" value="NZ_QZEY01000006.1"/>
</dbReference>
<dbReference type="PRINTS" id="PR00036">
    <property type="entry name" value="HTHLACI"/>
</dbReference>
<accession>A0A3A4B160</accession>
<dbReference type="Pfam" id="PF13377">
    <property type="entry name" value="Peripla_BP_3"/>
    <property type="match status" value="1"/>
</dbReference>
<dbReference type="GO" id="GO:0003700">
    <property type="term" value="F:DNA-binding transcription factor activity"/>
    <property type="evidence" value="ECO:0007669"/>
    <property type="project" value="TreeGrafter"/>
</dbReference>
<feature type="domain" description="HTH lacI-type" evidence="4">
    <location>
        <begin position="4"/>
        <end position="58"/>
    </location>
</feature>
<comment type="caution">
    <text evidence="5">The sequence shown here is derived from an EMBL/GenBank/DDBJ whole genome shotgun (WGS) entry which is preliminary data.</text>
</comment>
<dbReference type="SMART" id="SM00354">
    <property type="entry name" value="HTH_LACI"/>
    <property type="match status" value="1"/>
</dbReference>
<evidence type="ECO:0000313" key="6">
    <source>
        <dbReference type="Proteomes" id="UP000265768"/>
    </source>
</evidence>
<evidence type="ECO:0000313" key="5">
    <source>
        <dbReference type="EMBL" id="RJL31767.1"/>
    </source>
</evidence>